<proteinExistence type="predicted"/>
<keyword evidence="1" id="KW-1133">Transmembrane helix</keyword>
<reference evidence="2" key="1">
    <citation type="submission" date="2023-12" db="EMBL/GenBank/DDBJ databases">
        <title>Genome assembly of Anisodus tanguticus.</title>
        <authorList>
            <person name="Wang Y.-J."/>
        </authorList>
    </citation>
    <scope>NUCLEOTIDE SEQUENCE</scope>
    <source>
        <strain evidence="2">KB-2021</strain>
        <tissue evidence="2">Leaf</tissue>
    </source>
</reference>
<keyword evidence="3" id="KW-1185">Reference proteome</keyword>
<gene>
    <name evidence="2" type="ORF">RND71_035391</name>
</gene>
<accession>A0AAE1R4F3</accession>
<comment type="caution">
    <text evidence="2">The sequence shown here is derived from an EMBL/GenBank/DDBJ whole genome shotgun (WGS) entry which is preliminary data.</text>
</comment>
<organism evidence="2 3">
    <name type="scientific">Anisodus tanguticus</name>
    <dbReference type="NCBI Taxonomy" id="243964"/>
    <lineage>
        <taxon>Eukaryota</taxon>
        <taxon>Viridiplantae</taxon>
        <taxon>Streptophyta</taxon>
        <taxon>Embryophyta</taxon>
        <taxon>Tracheophyta</taxon>
        <taxon>Spermatophyta</taxon>
        <taxon>Magnoliopsida</taxon>
        <taxon>eudicotyledons</taxon>
        <taxon>Gunneridae</taxon>
        <taxon>Pentapetalae</taxon>
        <taxon>asterids</taxon>
        <taxon>lamiids</taxon>
        <taxon>Solanales</taxon>
        <taxon>Solanaceae</taxon>
        <taxon>Solanoideae</taxon>
        <taxon>Hyoscyameae</taxon>
        <taxon>Anisodus</taxon>
    </lineage>
</organism>
<sequence length="136" mass="15425">MPSTFLDQTINVKSVNLEKTPALYNLIVSPAGTICFAGVSLILRLPLAFHVNPLRRVLRPDLFKNQQDLTEYLHADDLSNVERSKQQLKTTISKEEKIAKTARSMQNRGTQRRINRVLDLEEKEGGHLIADNETDL</sequence>
<evidence type="ECO:0000313" key="2">
    <source>
        <dbReference type="EMBL" id="KAK4345215.1"/>
    </source>
</evidence>
<keyword evidence="1" id="KW-0472">Membrane</keyword>
<keyword evidence="1" id="KW-0812">Transmembrane</keyword>
<evidence type="ECO:0000256" key="1">
    <source>
        <dbReference type="SAM" id="Phobius"/>
    </source>
</evidence>
<protein>
    <submittedName>
        <fullName evidence="2">Uncharacterized protein</fullName>
    </submittedName>
</protein>
<dbReference type="EMBL" id="JAVYJV010000019">
    <property type="protein sequence ID" value="KAK4345215.1"/>
    <property type="molecule type" value="Genomic_DNA"/>
</dbReference>
<dbReference type="AlphaFoldDB" id="A0AAE1R4F3"/>
<evidence type="ECO:0000313" key="3">
    <source>
        <dbReference type="Proteomes" id="UP001291623"/>
    </source>
</evidence>
<feature type="transmembrane region" description="Helical" evidence="1">
    <location>
        <begin position="22"/>
        <end position="47"/>
    </location>
</feature>
<dbReference type="Proteomes" id="UP001291623">
    <property type="component" value="Unassembled WGS sequence"/>
</dbReference>
<name>A0AAE1R4F3_9SOLA</name>